<protein>
    <recommendedName>
        <fullName evidence="4">TIGR03118 family protein</fullName>
    </recommendedName>
</protein>
<accession>A0A6J5E8L4</accession>
<evidence type="ECO:0000313" key="3">
    <source>
        <dbReference type="Proteomes" id="UP000494363"/>
    </source>
</evidence>
<dbReference type="Proteomes" id="UP000494363">
    <property type="component" value="Unassembled WGS sequence"/>
</dbReference>
<sequence>MSVRLKLKLLSAASLSASMWMGVASAQSYTQTNLVSNSAGAAKLVDSQLGDPIGLSRFSSTEWWVSDSKTGVSTLYIGDGTKNALVVTIPPARATRSAAATGSPAGTIANNSPTDFPVAAGKPAAFLFSTLDGAIAGWNPDVGAASGPTPVSTHAEIVATGAPGSIYPAIASAFLNGKRYLYAANFGRNSIDVYDSTLRAVRLPRGDAGPWRFDSDRIYAENSPFVDDRLPAGYSPYNVQAIGNDIVVTYALHPDSSSTTPVSGPGLGYVDIFSTSGVLLTRLEHGDFMDAPYGVALAPLDFGAFSHELLVAQSGTDNSESAGGVAAFDLATGKFDGMLKDSTGKPLTIRGLRGIAPGNTSPANFDAVGAPATELYFTSFLDQGGQSTSLFGFLTPVAADLIKGNDQ</sequence>
<dbReference type="RefSeq" id="WP_175228301.1">
    <property type="nucleotide sequence ID" value="NZ_CADIKH010000018.1"/>
</dbReference>
<gene>
    <name evidence="2" type="ORF">LMG29542_04145</name>
</gene>
<feature type="chain" id="PRO_5027122803" description="TIGR03118 family protein" evidence="1">
    <location>
        <begin position="27"/>
        <end position="407"/>
    </location>
</feature>
<reference evidence="2 3" key="1">
    <citation type="submission" date="2020-04" db="EMBL/GenBank/DDBJ databases">
        <authorList>
            <person name="De Canck E."/>
        </authorList>
    </citation>
    <scope>NUCLEOTIDE SEQUENCE [LARGE SCALE GENOMIC DNA]</scope>
    <source>
        <strain evidence="2 3">LMG 29542</strain>
    </source>
</reference>
<dbReference type="NCBIfam" id="TIGR03118">
    <property type="entry name" value="PEPCTERM_chp_1"/>
    <property type="match status" value="1"/>
</dbReference>
<dbReference type="InterPro" id="IPR017549">
    <property type="entry name" value="APMV_L690"/>
</dbReference>
<evidence type="ECO:0000256" key="1">
    <source>
        <dbReference type="SAM" id="SignalP"/>
    </source>
</evidence>
<dbReference type="EMBL" id="CADIKH010000018">
    <property type="protein sequence ID" value="CAB3761661.1"/>
    <property type="molecule type" value="Genomic_DNA"/>
</dbReference>
<feature type="signal peptide" evidence="1">
    <location>
        <begin position="1"/>
        <end position="26"/>
    </location>
</feature>
<proteinExistence type="predicted"/>
<dbReference type="AlphaFoldDB" id="A0A6J5E8L4"/>
<name>A0A6J5E8L4_9BURK</name>
<keyword evidence="3" id="KW-1185">Reference proteome</keyword>
<organism evidence="2 3">
    <name type="scientific">Paraburkholderia humisilvae</name>
    <dbReference type="NCBI Taxonomy" id="627669"/>
    <lineage>
        <taxon>Bacteria</taxon>
        <taxon>Pseudomonadati</taxon>
        <taxon>Pseudomonadota</taxon>
        <taxon>Betaproteobacteria</taxon>
        <taxon>Burkholderiales</taxon>
        <taxon>Burkholderiaceae</taxon>
        <taxon>Paraburkholderia</taxon>
    </lineage>
</organism>
<evidence type="ECO:0000313" key="2">
    <source>
        <dbReference type="EMBL" id="CAB3761661.1"/>
    </source>
</evidence>
<evidence type="ECO:0008006" key="4">
    <source>
        <dbReference type="Google" id="ProtNLM"/>
    </source>
</evidence>
<keyword evidence="1" id="KW-0732">Signal</keyword>